<organism evidence="1 2">
    <name type="scientific">Comamonas endophytica</name>
    <dbReference type="NCBI Taxonomy" id="2949090"/>
    <lineage>
        <taxon>Bacteria</taxon>
        <taxon>Pseudomonadati</taxon>
        <taxon>Pseudomonadota</taxon>
        <taxon>Betaproteobacteria</taxon>
        <taxon>Burkholderiales</taxon>
        <taxon>Comamonadaceae</taxon>
        <taxon>Comamonas</taxon>
    </lineage>
</organism>
<gene>
    <name evidence="1" type="ORF">M9799_18365</name>
</gene>
<dbReference type="EMBL" id="CP106882">
    <property type="protein sequence ID" value="UYG53896.1"/>
    <property type="molecule type" value="Genomic_DNA"/>
</dbReference>
<dbReference type="RefSeq" id="WP_231043795.1">
    <property type="nucleotide sequence ID" value="NZ_CP106882.1"/>
</dbReference>
<dbReference type="Proteomes" id="UP001162800">
    <property type="component" value="Plasmid unnamed1"/>
</dbReference>
<keyword evidence="2" id="KW-1185">Reference proteome</keyword>
<evidence type="ECO:0000313" key="1">
    <source>
        <dbReference type="EMBL" id="UYG53896.1"/>
    </source>
</evidence>
<protein>
    <submittedName>
        <fullName evidence="1">Uncharacterized protein</fullName>
    </submittedName>
</protein>
<evidence type="ECO:0000313" key="2">
    <source>
        <dbReference type="Proteomes" id="UP001162800"/>
    </source>
</evidence>
<proteinExistence type="predicted"/>
<keyword evidence="1" id="KW-0614">Plasmid</keyword>
<sequence length="128" mass="14870">MHFPYFSLWKKNSSKARVFNAGWNGISQALWGVGPQRSVPGFKILDGAWLESFLITPYHDEICEFLLIRDVGEGVVLAGPEDFLEHMVSRSKDDWFMGNSLEFRREEEVFKAQKDRKTAIREEKMKRG</sequence>
<accession>A0ABY6GFM9</accession>
<geneLocation type="plasmid" evidence="1 2">
    <name>unnamed1</name>
</geneLocation>
<name>A0ABY6GFM9_9BURK</name>
<reference evidence="1" key="1">
    <citation type="submission" date="2022-09" db="EMBL/GenBank/DDBJ databases">
        <title>The complete genome of Acidovorax sp. 5MLIR.</title>
        <authorList>
            <person name="Liu L."/>
            <person name="Yue J."/>
            <person name="Yang F."/>
            <person name="Yuan J."/>
            <person name="Li L."/>
        </authorList>
    </citation>
    <scope>NUCLEOTIDE SEQUENCE</scope>
    <source>
        <strain evidence="1">5MLIR</strain>
        <plasmid evidence="1">unnamed1</plasmid>
    </source>
</reference>